<feature type="region of interest" description="Disordered" evidence="2">
    <location>
        <begin position="708"/>
        <end position="803"/>
    </location>
</feature>
<feature type="compositionally biased region" description="Acidic residues" evidence="2">
    <location>
        <begin position="911"/>
        <end position="921"/>
    </location>
</feature>
<evidence type="ECO:0000313" key="3">
    <source>
        <dbReference type="Ensembl" id="ENSDCDP00010040854.1"/>
    </source>
</evidence>
<sequence length="938" mass="106154">MQKSASRSRSRSGSGSRSRSFSRSRSRSRKRRYSSRSRSRSRSHSPSNVRERNYPREYQNNRDFRGFHRGSRRPFFRGGRGRGFFPRGRFQRGRGGYNNNFRPNNWQNYRQHPQQLHQPHQQHHHHHQQQQQQQPPHNFSPKRGRSRSRTPKKRSHSYSDDSSSRRSRRGSSSSSSSRSLKRKSKPRSAKRRSKDVKKDRSASKEAHRERGAAVDEEQAAKPETPGEAGAGDRSSGGWQEVTDLSFSPVKSSPQVRSAVSVDQGPLSTGEASASPKDPAASCNDVSSKSPRKKSPLSVFTGTGVFSKESQADKEEAVPSDFMKFLEEKRMKQVSQWQNGKEKDPTGASTVGTEQANAKSSGGICDKGSATKAADINGKGLKERYSSEDQDGSSRFLKAPPFHGRGEEDKEEEEMERPCPKLRGAEVKPGKSRRKGRSSLSARELFELAYFHASSGGGDDDDDDDDLEALEEKLFASRKQERAAALAAALVKREMASKLRSMSPDKGSKDRRQATEMSPPLRSTENRERGTFTVSRDKSPPKSSAKRGTEFRVRLDSFEDEFDSTSGNFASERKLSRDLLHSGKKEQEFRSIFEHITATQRRRSPSELFAQHIVDIVHHIKAQHFPSSGMTLNERFAIYQRRAAQKEIMKPRKSPEIHRRIDVSPSALKKHSYLFEEMKDTDDSSYKAEGKKIKGYSVDLRRDIEQRKKYLSSERDHKRNPERDESVGSSRERSTDASSHHKKSKKNKKCERSRSSSSSSSSHCNREGDYPQEDAEPKQEAFNKGRLGPREHGVNMERGRGRGNFQFRIRGRGWNRGNYQNSANGNGPNVGLPAHINNEDWDPEYTPKSKTYYLHDDRDGDKDKKATEPRVRGRGTFVRSGGRFLFRKAPVIGTTNNASPKWTHDKFQGSAEEGELQDDDSEEDHKEDNGSGLVAADDQ</sequence>
<reference evidence="3" key="3">
    <citation type="submission" date="2025-09" db="UniProtKB">
        <authorList>
            <consortium name="Ensembl"/>
        </authorList>
    </citation>
    <scope>IDENTIFICATION</scope>
</reference>
<dbReference type="GO" id="GO:0045944">
    <property type="term" value="P:positive regulation of transcription by RNA polymerase II"/>
    <property type="evidence" value="ECO:0007669"/>
    <property type="project" value="TreeGrafter"/>
</dbReference>
<feature type="compositionally biased region" description="Basic residues" evidence="2">
    <location>
        <begin position="1"/>
        <end position="10"/>
    </location>
</feature>
<feature type="compositionally biased region" description="Polar residues" evidence="2">
    <location>
        <begin position="242"/>
        <end position="257"/>
    </location>
</feature>
<keyword evidence="4" id="KW-1185">Reference proteome</keyword>
<feature type="compositionally biased region" description="Low complexity" evidence="2">
    <location>
        <begin position="97"/>
        <end position="119"/>
    </location>
</feature>
<feature type="compositionally biased region" description="Basic residues" evidence="2">
    <location>
        <begin position="140"/>
        <end position="156"/>
    </location>
</feature>
<feature type="compositionally biased region" description="Basic and acidic residues" evidence="2">
    <location>
        <begin position="415"/>
        <end position="428"/>
    </location>
</feature>
<dbReference type="InterPro" id="IPR029199">
    <property type="entry name" value="THRAP3_BCLAF1"/>
</dbReference>
<dbReference type="Ensembl" id="ENSDCDT00010050759.1">
    <property type="protein sequence ID" value="ENSDCDP00010040854.1"/>
    <property type="gene ID" value="ENSDCDG00010026014.1"/>
</dbReference>
<feature type="compositionally biased region" description="Basic and acidic residues" evidence="2">
    <location>
        <begin position="49"/>
        <end position="66"/>
    </location>
</feature>
<name>A0AAY4D6T4_9TELE</name>
<evidence type="ECO:0000256" key="1">
    <source>
        <dbReference type="ARBA" id="ARBA00006481"/>
    </source>
</evidence>
<feature type="region of interest" description="Disordered" evidence="2">
    <location>
        <begin position="887"/>
        <end position="938"/>
    </location>
</feature>
<evidence type="ECO:0000256" key="2">
    <source>
        <dbReference type="SAM" id="MobiDB-lite"/>
    </source>
</evidence>
<feature type="compositionally biased region" description="Basic residues" evidence="2">
    <location>
        <begin position="20"/>
        <end position="43"/>
    </location>
</feature>
<proteinExistence type="inferred from homology"/>
<accession>A0AAY4D6T4</accession>
<dbReference type="GO" id="GO:0003677">
    <property type="term" value="F:DNA binding"/>
    <property type="evidence" value="ECO:0007669"/>
    <property type="project" value="TreeGrafter"/>
</dbReference>
<dbReference type="GeneTree" id="ENSGT00950000183163"/>
<dbReference type="GO" id="GO:0003712">
    <property type="term" value="F:transcription coregulator activity"/>
    <property type="evidence" value="ECO:0007669"/>
    <property type="project" value="TreeGrafter"/>
</dbReference>
<feature type="compositionally biased region" description="Basic residues" evidence="2">
    <location>
        <begin position="739"/>
        <end position="750"/>
    </location>
</feature>
<dbReference type="GO" id="GO:0016592">
    <property type="term" value="C:mediator complex"/>
    <property type="evidence" value="ECO:0007669"/>
    <property type="project" value="TreeGrafter"/>
</dbReference>
<dbReference type="Pfam" id="PF15440">
    <property type="entry name" value="THRAP3_BCLAF1"/>
    <property type="match status" value="1"/>
</dbReference>
<feature type="compositionally biased region" description="Basic and acidic residues" evidence="2">
    <location>
        <begin position="763"/>
        <end position="799"/>
    </location>
</feature>
<dbReference type="PANTHER" id="PTHR15268">
    <property type="entry name" value="THRAP3/BCLAF1"/>
    <property type="match status" value="1"/>
</dbReference>
<feature type="region of interest" description="Disordered" evidence="2">
    <location>
        <begin position="815"/>
        <end position="874"/>
    </location>
</feature>
<feature type="compositionally biased region" description="Polar residues" evidence="2">
    <location>
        <begin position="346"/>
        <end position="359"/>
    </location>
</feature>
<gene>
    <name evidence="3" type="primary">thrap3a</name>
</gene>
<protein>
    <recommendedName>
        <fullName evidence="5">Thyroid hormone receptor-associated protein 3</fullName>
    </recommendedName>
</protein>
<feature type="region of interest" description="Disordered" evidence="2">
    <location>
        <begin position="493"/>
        <end position="549"/>
    </location>
</feature>
<dbReference type="RefSeq" id="XP_028837060.1">
    <property type="nucleotide sequence ID" value="XM_028981227.1"/>
</dbReference>
<dbReference type="AlphaFoldDB" id="A0AAY4D6T4"/>
<feature type="compositionally biased region" description="Basic and acidic residues" evidence="2">
    <location>
        <begin position="196"/>
        <end position="213"/>
    </location>
</feature>
<feature type="compositionally biased region" description="Basic residues" evidence="2">
    <location>
        <begin position="179"/>
        <end position="195"/>
    </location>
</feature>
<dbReference type="Proteomes" id="UP000694580">
    <property type="component" value="Chromosome 5"/>
</dbReference>
<evidence type="ECO:0000313" key="4">
    <source>
        <dbReference type="Proteomes" id="UP000694580"/>
    </source>
</evidence>
<feature type="compositionally biased region" description="Basic and acidic residues" evidence="2">
    <location>
        <begin position="523"/>
        <end position="539"/>
    </location>
</feature>
<reference evidence="3 4" key="1">
    <citation type="submission" date="2020-06" db="EMBL/GenBank/DDBJ databases">
        <authorList>
            <consortium name="Wellcome Sanger Institute Data Sharing"/>
        </authorList>
    </citation>
    <scope>NUCLEOTIDE SEQUENCE [LARGE SCALE GENOMIC DNA]</scope>
</reference>
<feature type="compositionally biased region" description="Polar residues" evidence="2">
    <location>
        <begin position="816"/>
        <end position="826"/>
    </location>
</feature>
<dbReference type="GeneID" id="114790836"/>
<reference evidence="3" key="2">
    <citation type="submission" date="2025-08" db="UniProtKB">
        <authorList>
            <consortium name="Ensembl"/>
        </authorList>
    </citation>
    <scope>IDENTIFICATION</scope>
</reference>
<feature type="compositionally biased region" description="Basic and acidic residues" evidence="2">
    <location>
        <begin position="852"/>
        <end position="870"/>
    </location>
</feature>
<feature type="region of interest" description="Disordered" evidence="2">
    <location>
        <begin position="1"/>
        <end position="438"/>
    </location>
</feature>
<evidence type="ECO:0008006" key="5">
    <source>
        <dbReference type="Google" id="ProtNLM"/>
    </source>
</evidence>
<organism evidence="3 4">
    <name type="scientific">Denticeps clupeoides</name>
    <name type="common">denticle herring</name>
    <dbReference type="NCBI Taxonomy" id="299321"/>
    <lineage>
        <taxon>Eukaryota</taxon>
        <taxon>Metazoa</taxon>
        <taxon>Chordata</taxon>
        <taxon>Craniata</taxon>
        <taxon>Vertebrata</taxon>
        <taxon>Euteleostomi</taxon>
        <taxon>Actinopterygii</taxon>
        <taxon>Neopterygii</taxon>
        <taxon>Teleostei</taxon>
        <taxon>Clupei</taxon>
        <taxon>Clupeiformes</taxon>
        <taxon>Denticipitoidei</taxon>
        <taxon>Denticipitidae</taxon>
        <taxon>Denticeps</taxon>
    </lineage>
</organism>
<feature type="compositionally biased region" description="Basic and acidic residues" evidence="2">
    <location>
        <begin position="708"/>
        <end position="738"/>
    </location>
</feature>
<dbReference type="RefSeq" id="XP_028837061.1">
    <property type="nucleotide sequence ID" value="XM_028981228.1"/>
</dbReference>
<comment type="similarity">
    <text evidence="1">Belongs to the BCLAF1/THRAP3 family.</text>
</comment>
<dbReference type="PANTHER" id="PTHR15268:SF16">
    <property type="entry name" value="THYROID HORMONE RECEPTOR-ASSOCIATED PROTEIN 3"/>
    <property type="match status" value="1"/>
</dbReference>